<keyword evidence="8 9" id="KW-0234">DNA repair</keyword>
<evidence type="ECO:0000256" key="4">
    <source>
        <dbReference type="ARBA" id="ARBA00022801"/>
    </source>
</evidence>
<feature type="domain" description="Helicase C-terminal" evidence="11">
    <location>
        <begin position="758"/>
        <end position="911"/>
    </location>
</feature>
<dbReference type="Pfam" id="PF02559">
    <property type="entry name" value="CarD_TRCF_RID"/>
    <property type="match status" value="1"/>
</dbReference>
<evidence type="ECO:0000256" key="5">
    <source>
        <dbReference type="ARBA" id="ARBA00022806"/>
    </source>
</evidence>
<evidence type="ECO:0000256" key="8">
    <source>
        <dbReference type="ARBA" id="ARBA00023204"/>
    </source>
</evidence>
<evidence type="ECO:0000256" key="3">
    <source>
        <dbReference type="ARBA" id="ARBA00022763"/>
    </source>
</evidence>
<dbReference type="NCBIfam" id="TIGR00580">
    <property type="entry name" value="mfd"/>
    <property type="match status" value="1"/>
</dbReference>
<accession>A0A1W2GDK9</accession>
<dbReference type="GO" id="GO:0003684">
    <property type="term" value="F:damaged DNA binding"/>
    <property type="evidence" value="ECO:0007669"/>
    <property type="project" value="InterPro"/>
</dbReference>
<dbReference type="SMART" id="SM00487">
    <property type="entry name" value="DEXDc"/>
    <property type="match status" value="1"/>
</dbReference>
<keyword evidence="3 9" id="KW-0227">DNA damage</keyword>
<reference evidence="12 13" key="1">
    <citation type="submission" date="2017-04" db="EMBL/GenBank/DDBJ databases">
        <authorList>
            <person name="Afonso C.L."/>
            <person name="Miller P.J."/>
            <person name="Scott M.A."/>
            <person name="Spackman E."/>
            <person name="Goraichik I."/>
            <person name="Dimitrov K.M."/>
            <person name="Suarez D.L."/>
            <person name="Swayne D.E."/>
        </authorList>
    </citation>
    <scope>NUCLEOTIDE SEQUENCE [LARGE SCALE GENOMIC DNA]</scope>
    <source>
        <strain evidence="12 13">DSM 26133</strain>
    </source>
</reference>
<dbReference type="Gene3D" id="3.40.50.11180">
    <property type="match status" value="1"/>
</dbReference>
<keyword evidence="13" id="KW-1185">Reference proteome</keyword>
<dbReference type="Pfam" id="PF00270">
    <property type="entry name" value="DEAD"/>
    <property type="match status" value="1"/>
</dbReference>
<organism evidence="12 13">
    <name type="scientific">Reichenbachiella faecimaris</name>
    <dbReference type="NCBI Taxonomy" id="692418"/>
    <lineage>
        <taxon>Bacteria</taxon>
        <taxon>Pseudomonadati</taxon>
        <taxon>Bacteroidota</taxon>
        <taxon>Cytophagia</taxon>
        <taxon>Cytophagales</taxon>
        <taxon>Reichenbachiellaceae</taxon>
        <taxon>Reichenbachiella</taxon>
    </lineage>
</organism>
<dbReference type="HAMAP" id="MF_00969">
    <property type="entry name" value="TRCF"/>
    <property type="match status" value="1"/>
</dbReference>
<dbReference type="Proteomes" id="UP000192472">
    <property type="component" value="Unassembled WGS sequence"/>
</dbReference>
<sequence>MNQKELLSLYKSQSTIQALAEAAKPNENKVINLKGLVGSLDAVTAAAIYQLNHQNHIFILHEKEEAAYFYNDLQNLLGDKEVLLFPSSYKRAYEFEETENANILMRAEILNRINNKSSAGELIVTYPEALTEKVINKKSLVQNTFTAKVGEQVDSDFLTELLLNYGFVQDDFVYEPGQFAVRGGIVDIYSYAGELPYRIELFGDEIESIRTFDPESQLSKDHLKTINIIPNIQTKLLEETRQSFLDYVPNNSKIWVKDYQNTMDVLDKSFAKAKESFDTILEASGGASLAMNPDELFETSASFQSAIDDYVKIEFGNRFYLDKAEAFNFDANPQPSFNKNFDLIAESLESFREKEYATLIASESEKPIAQLTSIFEEINPFIKFDSLILGLREGFIDNHAQLTCFTDHQLFERFHRYKVRKKHSKSKALTLKELRTLNPGDYVVHIDHGIGRFAGLDMVDVSGNKQEAVRLVYRDDDLLYISIHSLHKISKYSGKETGPPQVSKLGSPEWENKKKKVSRKVKDIAKELIALYAKRKAAPGFSFGEDGYLQAELETSFIYEDTPDQAKASEDVKVDMQKPHPMDRLVCGDVGFGKTEVAIRAAFKAAVHGKQAAVLVPTTILAMQHYHTFNERLANFPVTVEYINRFRTTKEIKDILGRVKEGKVDILIGTHRIVNKDVDFKDLGLLIIDEEQKFGVKIKDKLKEIKVNVDTLTLTATPIPRTLHFSLMGARDLSVISTPPPNRQPVTTEIHAFSETMTRDAVSYELRRGGQVFFVHNRVSDIESVANIIHKLVPDARVGVAHGQMDGPKLEKTMLKFIEGEYDVLVSTNIIESGLDIPNANTIIINNAQNFGLSDLHQMRGRVGRSNKKAFCFLITPPTSHLSSDSRKRLSALEEFSDLGDGFKVAMRDLDIRGAGNLLGGEQSGFISDIGFDMYHKILDEAVNDLKENEFKDLFEDQAVDVKALVSDCIIETDLEILIPEDYVKNITERLSIYTQIDNIKSGAELSIFEQSVIDRFGKIPQSVIDLFKTVKLRWLSMDLGFEKLVLKNGRMRCYFPPKDNDAYYQSPAFSHIISYVQQHPKAYQLKEVKNKLMLVMADIDTIDHAIMQLENIESSS</sequence>
<comment type="function">
    <text evidence="9">Couples transcription and DNA repair by recognizing RNA polymerase (RNAP) stalled at DNA lesions. Mediates ATP-dependent release of RNAP and its truncated transcript from the DNA, and recruitment of nucleotide excision repair machinery to the damaged site.</text>
</comment>
<dbReference type="InterPro" id="IPR036101">
    <property type="entry name" value="CarD-like/TRCF_RID_sf"/>
</dbReference>
<protein>
    <recommendedName>
        <fullName evidence="9">Transcription-repair-coupling factor</fullName>
        <shortName evidence="9">TRCF</shortName>
        <ecNumber evidence="9">3.6.4.-</ecNumber>
    </recommendedName>
</protein>
<comment type="subcellular location">
    <subcellularLocation>
        <location evidence="9">Cytoplasm</location>
    </subcellularLocation>
</comment>
<evidence type="ECO:0000259" key="10">
    <source>
        <dbReference type="PROSITE" id="PS51192"/>
    </source>
</evidence>
<dbReference type="InterPro" id="IPR011545">
    <property type="entry name" value="DEAD/DEAH_box_helicase_dom"/>
</dbReference>
<dbReference type="InterPro" id="IPR014001">
    <property type="entry name" value="Helicase_ATP-bd"/>
</dbReference>
<evidence type="ECO:0000256" key="9">
    <source>
        <dbReference type="HAMAP-Rule" id="MF_00969"/>
    </source>
</evidence>
<dbReference type="Pfam" id="PF03461">
    <property type="entry name" value="TRCF"/>
    <property type="match status" value="1"/>
</dbReference>
<evidence type="ECO:0000313" key="12">
    <source>
        <dbReference type="EMBL" id="SMD34750.1"/>
    </source>
</evidence>
<dbReference type="AlphaFoldDB" id="A0A1W2GDK9"/>
<evidence type="ECO:0000256" key="1">
    <source>
        <dbReference type="ARBA" id="ARBA00022490"/>
    </source>
</evidence>
<dbReference type="EMBL" id="FWYF01000002">
    <property type="protein sequence ID" value="SMD34750.1"/>
    <property type="molecule type" value="Genomic_DNA"/>
</dbReference>
<dbReference type="PROSITE" id="PS51194">
    <property type="entry name" value="HELICASE_CTER"/>
    <property type="match status" value="1"/>
</dbReference>
<gene>
    <name evidence="9" type="primary">mfd</name>
    <name evidence="12" type="ORF">SAMN04488029_2167</name>
</gene>
<dbReference type="GO" id="GO:0005737">
    <property type="term" value="C:cytoplasm"/>
    <property type="evidence" value="ECO:0007669"/>
    <property type="project" value="UniProtKB-SubCell"/>
</dbReference>
<keyword evidence="7 9" id="KW-0238">DNA-binding</keyword>
<dbReference type="Pfam" id="PF17757">
    <property type="entry name" value="UvrB_inter"/>
    <property type="match status" value="1"/>
</dbReference>
<dbReference type="Gene3D" id="3.90.1150.50">
    <property type="entry name" value="Transcription-repair-coupling factor, D7 domain"/>
    <property type="match status" value="1"/>
</dbReference>
<dbReference type="InterPro" id="IPR037235">
    <property type="entry name" value="TRCF-like_C_D7"/>
</dbReference>
<dbReference type="SMART" id="SM00490">
    <property type="entry name" value="HELICc"/>
    <property type="match status" value="1"/>
</dbReference>
<dbReference type="GO" id="GO:0000716">
    <property type="term" value="P:transcription-coupled nucleotide-excision repair, DNA damage recognition"/>
    <property type="evidence" value="ECO:0007669"/>
    <property type="project" value="UniProtKB-UniRule"/>
</dbReference>
<keyword evidence="2 9" id="KW-0547">Nucleotide-binding</keyword>
<dbReference type="PANTHER" id="PTHR47964">
    <property type="entry name" value="ATP-DEPENDENT DNA HELICASE HOMOLOG RECG, CHLOROPLASTIC"/>
    <property type="match status" value="1"/>
</dbReference>
<evidence type="ECO:0000256" key="2">
    <source>
        <dbReference type="ARBA" id="ARBA00022741"/>
    </source>
</evidence>
<dbReference type="Pfam" id="PF00271">
    <property type="entry name" value="Helicase_C"/>
    <property type="match status" value="1"/>
</dbReference>
<name>A0A1W2GDK9_REIFA</name>
<dbReference type="InterPro" id="IPR001650">
    <property type="entry name" value="Helicase_C-like"/>
</dbReference>
<comment type="similarity">
    <text evidence="9">In the N-terminal section; belongs to the UvrB family.</text>
</comment>
<dbReference type="GO" id="GO:0005524">
    <property type="term" value="F:ATP binding"/>
    <property type="evidence" value="ECO:0007669"/>
    <property type="project" value="UniProtKB-UniRule"/>
</dbReference>
<dbReference type="InterPro" id="IPR005118">
    <property type="entry name" value="TRCF_C"/>
</dbReference>
<dbReference type="InterPro" id="IPR004576">
    <property type="entry name" value="Mfd"/>
</dbReference>
<dbReference type="GO" id="GO:0003678">
    <property type="term" value="F:DNA helicase activity"/>
    <property type="evidence" value="ECO:0007669"/>
    <property type="project" value="TreeGrafter"/>
</dbReference>
<dbReference type="InterPro" id="IPR003711">
    <property type="entry name" value="CarD-like/TRCF_RID"/>
</dbReference>
<dbReference type="InterPro" id="IPR047112">
    <property type="entry name" value="RecG/Mfd"/>
</dbReference>
<keyword evidence="4 9" id="KW-0378">Hydrolase</keyword>
<dbReference type="Gene3D" id="3.40.50.300">
    <property type="entry name" value="P-loop containing nucleotide triphosphate hydrolases"/>
    <property type="match status" value="2"/>
</dbReference>
<dbReference type="InterPro" id="IPR041471">
    <property type="entry name" value="UvrB_inter"/>
</dbReference>
<dbReference type="InterPro" id="IPR027417">
    <property type="entry name" value="P-loop_NTPase"/>
</dbReference>
<dbReference type="RefSeq" id="WP_084372833.1">
    <property type="nucleotide sequence ID" value="NZ_FWYF01000002.1"/>
</dbReference>
<dbReference type="SUPFAM" id="SSF143517">
    <property type="entry name" value="TRCF domain-like"/>
    <property type="match status" value="1"/>
</dbReference>
<dbReference type="Gene3D" id="2.40.10.170">
    <property type="match status" value="1"/>
</dbReference>
<evidence type="ECO:0000256" key="7">
    <source>
        <dbReference type="ARBA" id="ARBA00023125"/>
    </source>
</evidence>
<dbReference type="SUPFAM" id="SSF52540">
    <property type="entry name" value="P-loop containing nucleoside triphosphate hydrolases"/>
    <property type="match status" value="4"/>
</dbReference>
<dbReference type="EC" id="3.6.4.-" evidence="9"/>
<dbReference type="STRING" id="692418.SAMN04488029_2167"/>
<keyword evidence="6 9" id="KW-0067">ATP-binding</keyword>
<feature type="domain" description="Helicase ATP-binding" evidence="10">
    <location>
        <begin position="575"/>
        <end position="736"/>
    </location>
</feature>
<keyword evidence="5 12" id="KW-0347">Helicase</keyword>
<dbReference type="GO" id="GO:0016787">
    <property type="term" value="F:hydrolase activity"/>
    <property type="evidence" value="ECO:0007669"/>
    <property type="project" value="UniProtKB-KW"/>
</dbReference>
<dbReference type="CDD" id="cd17991">
    <property type="entry name" value="DEXHc_TRCF"/>
    <property type="match status" value="1"/>
</dbReference>
<keyword evidence="1 9" id="KW-0963">Cytoplasm</keyword>
<dbReference type="OrthoDB" id="9804325at2"/>
<proteinExistence type="inferred from homology"/>
<dbReference type="PANTHER" id="PTHR47964:SF1">
    <property type="entry name" value="ATP-DEPENDENT DNA HELICASE HOMOLOG RECG, CHLOROPLASTIC"/>
    <property type="match status" value="1"/>
</dbReference>
<comment type="similarity">
    <text evidence="9">In the C-terminal section; belongs to the helicase family. RecG subfamily.</text>
</comment>
<dbReference type="PROSITE" id="PS51192">
    <property type="entry name" value="HELICASE_ATP_BIND_1"/>
    <property type="match status" value="1"/>
</dbReference>
<dbReference type="SMART" id="SM01058">
    <property type="entry name" value="CarD_TRCF"/>
    <property type="match status" value="1"/>
</dbReference>
<dbReference type="SMART" id="SM00982">
    <property type="entry name" value="TRCF"/>
    <property type="match status" value="1"/>
</dbReference>
<dbReference type="Gene3D" id="3.30.2060.10">
    <property type="entry name" value="Penicillin-binding protein 1b domain"/>
    <property type="match status" value="1"/>
</dbReference>
<evidence type="ECO:0000256" key="6">
    <source>
        <dbReference type="ARBA" id="ARBA00022840"/>
    </source>
</evidence>
<dbReference type="SUPFAM" id="SSF141259">
    <property type="entry name" value="CarD-like"/>
    <property type="match status" value="1"/>
</dbReference>
<evidence type="ECO:0000259" key="11">
    <source>
        <dbReference type="PROSITE" id="PS51194"/>
    </source>
</evidence>
<evidence type="ECO:0000313" key="13">
    <source>
        <dbReference type="Proteomes" id="UP000192472"/>
    </source>
</evidence>
<dbReference type="GO" id="GO:0006355">
    <property type="term" value="P:regulation of DNA-templated transcription"/>
    <property type="evidence" value="ECO:0007669"/>
    <property type="project" value="UniProtKB-UniRule"/>
</dbReference>